<protein>
    <submittedName>
        <fullName evidence="3">Carboxypeptidase regulatory-like domain-containing protein</fullName>
    </submittedName>
</protein>
<evidence type="ECO:0000256" key="1">
    <source>
        <dbReference type="ARBA" id="ARBA00022729"/>
    </source>
</evidence>
<evidence type="ECO:0000313" key="3">
    <source>
        <dbReference type="EMBL" id="QWV98488.1"/>
    </source>
</evidence>
<dbReference type="InterPro" id="IPR051417">
    <property type="entry name" value="SDr/BOS_complex"/>
</dbReference>
<accession>A0ABX8JL56</accession>
<dbReference type="PANTHER" id="PTHR23303:SF14">
    <property type="entry name" value="BOS COMPLEX SUBUNIT NOMO1-RELATED"/>
    <property type="match status" value="1"/>
</dbReference>
<name>A0ABX8JL56_9BACT</name>
<gene>
    <name evidence="3" type="ORF">KP005_04155</name>
</gene>
<dbReference type="Pfam" id="PF13620">
    <property type="entry name" value="CarboxypepD_reg"/>
    <property type="match status" value="6"/>
</dbReference>
<feature type="signal peptide" evidence="2">
    <location>
        <begin position="1"/>
        <end position="26"/>
    </location>
</feature>
<dbReference type="EMBL" id="CP076724">
    <property type="protein sequence ID" value="QWV98488.1"/>
    <property type="molecule type" value="Genomic_DNA"/>
</dbReference>
<reference evidence="3 4" key="1">
    <citation type="submission" date="2021-06" db="EMBL/GenBank/DDBJ databases">
        <title>Gemonas diversity in paddy soil.</title>
        <authorList>
            <person name="Liu G."/>
        </authorList>
    </citation>
    <scope>NUCLEOTIDE SEQUENCE [LARGE SCALE GENOMIC DNA]</scope>
    <source>
        <strain evidence="3 4">RG29</strain>
    </source>
</reference>
<keyword evidence="4" id="KW-1185">Reference proteome</keyword>
<evidence type="ECO:0000313" key="4">
    <source>
        <dbReference type="Proteomes" id="UP000683493"/>
    </source>
</evidence>
<sequence length="904" mass="93996">MIKLLKLAVALLFFVFHLAAGHPAVAAEKPVAPKANGAIAGRITDDAGTPIAGAAAEAFPCSADDTLAGSAVTDQNGEYLIKGVVDGCYRVRFSGNDLESSWHGGKQLKDDCAEVTVSGDQQQGIDGKLSEAGAVLTGSVTSTEGTPLAGAWVTVIQNSGTESGPSVSDGRSDDKGAFSVRIFPGKCIVVFARKGYVTKLHGKSATEPTVVEAAKGKTVSGINGSLAKGGRIAGSVTDGSKPLPGIYAVAYSTDTNVLPVFARSDSSGKFVLDGLGSGKYRIAFGDREQKFLLQWHDGKTNPDEATVITVTAPATVSGIKGVLRQSGGIAGMVTDESGKAIPEVIVIAEPLERNSRGGSAVTDQTGSYAIHGLDSAHYHLSFRATSTHHLPLYYRDAAKKEEAQVVEVTAPQTVLGVNQFLRQGVLLTGKVSDSSGEPVQAAVMVYPAQAKEESGAEYGTTQPDGTFSMAVADGAYLVEVRAPGYLPQWSGKAATRGEAAPVTVSGKEGSQPLEVVLERGASISGTVKDRTGAGIARVRVSARDAATGDRGESAVTEEGGKFTIQGLKSGAYRLKADGSEQGYMEAKLPQPVQVTAPGGAENINIVLAPGGGFSGKVTDPAGAPLASVSVAAYDPATWDEVGSAYTGISGDYKIGGLPEGSYAIRFEKSDSKYPVQWHKGKYRREDSARVEVSGTATLGGLDAVLQPGVSLTGVVTDTGGVPLANAKIEVYGGSEDEPFSDTRTDFQGSFTIPSLAPGSYRILFSHSDHVSRWYGGSDRRNAARLAVKEGALPPLSVALAPARGKFSGKLMNPEGKKIGQAWLTAIDALSGAAVADERICECSGEFHTPVPGGMYRLRVERHGQVAWYGGNSQEEAQQLPAVGEISGMELVIDDKGVRGKQEQR</sequence>
<evidence type="ECO:0000256" key="2">
    <source>
        <dbReference type="SAM" id="SignalP"/>
    </source>
</evidence>
<organism evidence="3 4">
    <name type="scientific">Geomonas diazotrophica</name>
    <dbReference type="NCBI Taxonomy" id="2843197"/>
    <lineage>
        <taxon>Bacteria</taxon>
        <taxon>Pseudomonadati</taxon>
        <taxon>Thermodesulfobacteriota</taxon>
        <taxon>Desulfuromonadia</taxon>
        <taxon>Geobacterales</taxon>
        <taxon>Geobacteraceae</taxon>
        <taxon>Geomonas</taxon>
    </lineage>
</organism>
<keyword evidence="1 2" id="KW-0732">Signal</keyword>
<proteinExistence type="predicted"/>
<dbReference type="Proteomes" id="UP000683493">
    <property type="component" value="Chromosome"/>
</dbReference>
<dbReference type="PANTHER" id="PTHR23303">
    <property type="entry name" value="CARBOXYPEPTIDASE REGULATORY REGION-CONTAINING"/>
    <property type="match status" value="1"/>
</dbReference>
<feature type="chain" id="PRO_5045423742" evidence="2">
    <location>
        <begin position="27"/>
        <end position="904"/>
    </location>
</feature>